<dbReference type="PANTHER" id="PTHR47618:SF1">
    <property type="entry name" value="BIFUNCTIONAL OLIGORIBONUCLEASE AND PAP PHOSPHATASE NRNA"/>
    <property type="match status" value="1"/>
</dbReference>
<proteinExistence type="predicted"/>
<dbReference type="PANTHER" id="PTHR47618">
    <property type="entry name" value="BIFUNCTIONAL OLIGORIBONUCLEASE AND PAP PHOSPHATASE NRNA"/>
    <property type="match status" value="1"/>
</dbReference>
<dbReference type="Proteomes" id="UP001221217">
    <property type="component" value="Unassembled WGS sequence"/>
</dbReference>
<dbReference type="EMBL" id="JAQQAL010000022">
    <property type="protein sequence ID" value="MDC7227193.1"/>
    <property type="molecule type" value="Genomic_DNA"/>
</dbReference>
<evidence type="ECO:0000259" key="1">
    <source>
        <dbReference type="Pfam" id="PF01368"/>
    </source>
</evidence>
<dbReference type="Pfam" id="PF02272">
    <property type="entry name" value="DHHA1"/>
    <property type="match status" value="1"/>
</dbReference>
<dbReference type="Gene3D" id="3.10.310.30">
    <property type="match status" value="1"/>
</dbReference>
<organism evidence="3 4">
    <name type="scientific">Candidatus Thalassospirochaeta sargassi</name>
    <dbReference type="NCBI Taxonomy" id="3119039"/>
    <lineage>
        <taxon>Bacteria</taxon>
        <taxon>Pseudomonadati</taxon>
        <taxon>Spirochaetota</taxon>
        <taxon>Spirochaetia</taxon>
        <taxon>Spirochaetales</taxon>
        <taxon>Spirochaetaceae</taxon>
        <taxon>Candidatus Thalassospirochaeta</taxon>
    </lineage>
</organism>
<reference evidence="3 4" key="1">
    <citation type="submission" date="2022-12" db="EMBL/GenBank/DDBJ databases">
        <title>Metagenome assembled genome from gulf of manar.</title>
        <authorList>
            <person name="Kohli P."/>
            <person name="Pk S."/>
            <person name="Venkata Ramana C."/>
            <person name="Sasikala C."/>
        </authorList>
    </citation>
    <scope>NUCLEOTIDE SEQUENCE [LARGE SCALE GENOMIC DNA]</scope>
    <source>
        <strain evidence="3">JB008</strain>
    </source>
</reference>
<dbReference type="Pfam" id="PF01368">
    <property type="entry name" value="DHH"/>
    <property type="match status" value="1"/>
</dbReference>
<dbReference type="Gene3D" id="3.90.1640.10">
    <property type="entry name" value="inorganic pyrophosphatase (n-terminal core)"/>
    <property type="match status" value="1"/>
</dbReference>
<feature type="domain" description="DHHA1" evidence="2">
    <location>
        <begin position="236"/>
        <end position="330"/>
    </location>
</feature>
<dbReference type="AlphaFoldDB" id="A0AAJ1MJ94"/>
<accession>A0AAJ1MJ94</accession>
<dbReference type="GO" id="GO:0003676">
    <property type="term" value="F:nucleic acid binding"/>
    <property type="evidence" value="ECO:0007669"/>
    <property type="project" value="InterPro"/>
</dbReference>
<evidence type="ECO:0000259" key="2">
    <source>
        <dbReference type="Pfam" id="PF02272"/>
    </source>
</evidence>
<dbReference type="InterPro" id="IPR003156">
    <property type="entry name" value="DHHA1_dom"/>
</dbReference>
<dbReference type="SUPFAM" id="SSF64182">
    <property type="entry name" value="DHH phosphoesterases"/>
    <property type="match status" value="1"/>
</dbReference>
<dbReference type="InterPro" id="IPR001667">
    <property type="entry name" value="DDH_dom"/>
</dbReference>
<comment type="caution">
    <text evidence="3">The sequence shown here is derived from an EMBL/GenBank/DDBJ whole genome shotgun (WGS) entry which is preliminary data.</text>
</comment>
<feature type="domain" description="DDH" evidence="1">
    <location>
        <begin position="21"/>
        <end position="168"/>
    </location>
</feature>
<sequence>MKDTKKMRFQSIADFIRENDNIILTAHETPDGDAIGSEIAAYFALKSIGKNIRIINADPMAEKYYFLDSDNVIELYEESTVLQENFQNWVLIILDTNDINNIGQVKENVLSKVKDFFIFDHHEGGDSVLTANHIESEASSTCEMLYELFTEMKIEMTYEMLVAIYLGIVYDTGSFIYPKTTARTFAIAEDCVRNGVNPNFIYSKLYESNSISSLMLQSKVLSTLEFFYEKHVAVQTMLKEDIIKSGALYEEADSLINIPLKSEDIKVSIFFKENLEGILRCSMRSKGNIDVAFIAQIFNGGGHKTAAGFKSKYPLEEIKVKVLDMLNKYFVQPGND</sequence>
<evidence type="ECO:0000313" key="4">
    <source>
        <dbReference type="Proteomes" id="UP001221217"/>
    </source>
</evidence>
<protein>
    <submittedName>
        <fullName evidence="3">Bifunctional oligoribonuclease/PAP phosphatase NrnA</fullName>
    </submittedName>
</protein>
<evidence type="ECO:0000313" key="3">
    <source>
        <dbReference type="EMBL" id="MDC7227193.1"/>
    </source>
</evidence>
<dbReference type="InterPro" id="IPR051319">
    <property type="entry name" value="Oligoribo/pAp-PDE_c-di-AMP_PDE"/>
</dbReference>
<dbReference type="InterPro" id="IPR038763">
    <property type="entry name" value="DHH_sf"/>
</dbReference>
<name>A0AAJ1MJ94_9SPIO</name>
<gene>
    <name evidence="3" type="ORF">PQJ61_10570</name>
</gene>